<organism evidence="2 3">
    <name type="scientific">Tanacetum coccineum</name>
    <dbReference type="NCBI Taxonomy" id="301880"/>
    <lineage>
        <taxon>Eukaryota</taxon>
        <taxon>Viridiplantae</taxon>
        <taxon>Streptophyta</taxon>
        <taxon>Embryophyta</taxon>
        <taxon>Tracheophyta</taxon>
        <taxon>Spermatophyta</taxon>
        <taxon>Magnoliopsida</taxon>
        <taxon>eudicotyledons</taxon>
        <taxon>Gunneridae</taxon>
        <taxon>Pentapetalae</taxon>
        <taxon>asterids</taxon>
        <taxon>campanulids</taxon>
        <taxon>Asterales</taxon>
        <taxon>Asteraceae</taxon>
        <taxon>Asteroideae</taxon>
        <taxon>Anthemideae</taxon>
        <taxon>Anthemidinae</taxon>
        <taxon>Tanacetum</taxon>
    </lineage>
</organism>
<feature type="region of interest" description="Disordered" evidence="1">
    <location>
        <begin position="23"/>
        <end position="50"/>
    </location>
</feature>
<gene>
    <name evidence="2" type="ORF">Tco_1015655</name>
</gene>
<evidence type="ECO:0000313" key="2">
    <source>
        <dbReference type="EMBL" id="GJT64175.1"/>
    </source>
</evidence>
<reference evidence="2" key="2">
    <citation type="submission" date="2022-01" db="EMBL/GenBank/DDBJ databases">
        <authorList>
            <person name="Yamashiro T."/>
            <person name="Shiraishi A."/>
            <person name="Satake H."/>
            <person name="Nakayama K."/>
        </authorList>
    </citation>
    <scope>NUCLEOTIDE SEQUENCE</scope>
</reference>
<dbReference type="EMBL" id="BQNB010017521">
    <property type="protein sequence ID" value="GJT64175.1"/>
    <property type="molecule type" value="Genomic_DNA"/>
</dbReference>
<feature type="compositionally biased region" description="Polar residues" evidence="1">
    <location>
        <begin position="156"/>
        <end position="166"/>
    </location>
</feature>
<comment type="caution">
    <text evidence="2">The sequence shown here is derived from an EMBL/GenBank/DDBJ whole genome shotgun (WGS) entry which is preliminary data.</text>
</comment>
<keyword evidence="3" id="KW-1185">Reference proteome</keyword>
<reference evidence="2" key="1">
    <citation type="journal article" date="2022" name="Int. J. Mol. Sci.">
        <title>Draft Genome of Tanacetum Coccineum: Genomic Comparison of Closely Related Tanacetum-Family Plants.</title>
        <authorList>
            <person name="Yamashiro T."/>
            <person name="Shiraishi A."/>
            <person name="Nakayama K."/>
            <person name="Satake H."/>
        </authorList>
    </citation>
    <scope>NUCLEOTIDE SEQUENCE</scope>
</reference>
<sequence>MGNALVKLVKKVKKLEGFLKRRNMVFSDSEEEEPEAQGRKSQDDPLDSLVQGLVTPSTTKVNASGEEQVEDISPNTLEAAKTLSRVAFLKPKSIDKGRRYKRRKETKGKKVVSSLDFQEEVDTGAEEVNTAEGVNTGSIKLSTVSEQLSTASEQVSIVSAKKSTPSPDKGQRAGKAPMIMKKLLRSQRNKFYRRKLALLKQSDWIL</sequence>
<evidence type="ECO:0000313" key="3">
    <source>
        <dbReference type="Proteomes" id="UP001151760"/>
    </source>
</evidence>
<evidence type="ECO:0000256" key="1">
    <source>
        <dbReference type="SAM" id="MobiDB-lite"/>
    </source>
</evidence>
<dbReference type="Proteomes" id="UP001151760">
    <property type="component" value="Unassembled WGS sequence"/>
</dbReference>
<name>A0ABQ5FLE7_9ASTR</name>
<proteinExistence type="predicted"/>
<accession>A0ABQ5FLE7</accession>
<protein>
    <submittedName>
        <fullName evidence="2">Uncharacterized protein</fullName>
    </submittedName>
</protein>
<feature type="region of interest" description="Disordered" evidence="1">
    <location>
        <begin position="156"/>
        <end position="177"/>
    </location>
</feature>